<dbReference type="Gene3D" id="1.20.5.1930">
    <property type="match status" value="1"/>
</dbReference>
<dbReference type="RefSeq" id="WP_185103056.1">
    <property type="nucleotide sequence ID" value="NZ_BAAAXY010000059.1"/>
</dbReference>
<keyword evidence="8" id="KW-0902">Two-component regulatory system</keyword>
<evidence type="ECO:0000256" key="2">
    <source>
        <dbReference type="ARBA" id="ARBA00012438"/>
    </source>
</evidence>
<dbReference type="InterPro" id="IPR036890">
    <property type="entry name" value="HATPase_C_sf"/>
</dbReference>
<dbReference type="EC" id="2.7.13.3" evidence="2"/>
<dbReference type="GO" id="GO:0005524">
    <property type="term" value="F:ATP binding"/>
    <property type="evidence" value="ECO:0007669"/>
    <property type="project" value="UniProtKB-KW"/>
</dbReference>
<keyword evidence="3" id="KW-0597">Phosphoprotein</keyword>
<keyword evidence="9" id="KW-0472">Membrane</keyword>
<comment type="caution">
    <text evidence="12">The sequence shown here is derived from an EMBL/GenBank/DDBJ whole genome shotgun (WGS) entry which is preliminary data.</text>
</comment>
<feature type="transmembrane region" description="Helical" evidence="9">
    <location>
        <begin position="26"/>
        <end position="44"/>
    </location>
</feature>
<evidence type="ECO:0000259" key="10">
    <source>
        <dbReference type="Pfam" id="PF02518"/>
    </source>
</evidence>
<organism evidence="12 13">
    <name type="scientific">Nonomuraea rubra</name>
    <dbReference type="NCBI Taxonomy" id="46180"/>
    <lineage>
        <taxon>Bacteria</taxon>
        <taxon>Bacillati</taxon>
        <taxon>Actinomycetota</taxon>
        <taxon>Actinomycetes</taxon>
        <taxon>Streptosporangiales</taxon>
        <taxon>Streptosporangiaceae</taxon>
        <taxon>Nonomuraea</taxon>
    </lineage>
</organism>
<evidence type="ECO:0000256" key="7">
    <source>
        <dbReference type="ARBA" id="ARBA00022840"/>
    </source>
</evidence>
<feature type="transmembrane region" description="Helical" evidence="9">
    <location>
        <begin position="110"/>
        <end position="143"/>
    </location>
</feature>
<sequence length="404" mass="41416">MGVLGRLRGIRVPDSPGTGRPVARRGTFVAAAGAVLVVDALMLVTGPDFGALAVVAAVLLAGPVLLAWYRPMAGWAAMVVVQVLLGGMGIVLGSPLMVQPWLIHQLLAQFAVMYVVALSSPLWVTAGAFAVTTAAVGAVAALLGVDGQRLAMGMLSWVLALLVAVVLGHARRAMRLSTLRVAEELGRRRLLEERSRIARELHDVVAHHMSVIAVQAASAPYRIEGGVGEAAAREFAAINAAARESLRDMRHLLGALRGSGEAARTEPQPSLADLGRLVESVRRAGVPVETAIGDPVPSPSPVASLTAYRIVQEALSNVVRHAPGARTTVTVGDGAGGLTVIVENEPPARPGTAADGSGLGLIGMRERVAALGGGFTAGATEGGGFAVRAELPWESVAAPPGGDA</sequence>
<dbReference type="CDD" id="cd16917">
    <property type="entry name" value="HATPase_UhpB-NarQ-NarX-like"/>
    <property type="match status" value="1"/>
</dbReference>
<keyword evidence="9" id="KW-0812">Transmembrane</keyword>
<evidence type="ECO:0000256" key="1">
    <source>
        <dbReference type="ARBA" id="ARBA00000085"/>
    </source>
</evidence>
<dbReference type="Pfam" id="PF02518">
    <property type="entry name" value="HATPase_c"/>
    <property type="match status" value="1"/>
</dbReference>
<dbReference type="SUPFAM" id="SSF55874">
    <property type="entry name" value="ATPase domain of HSP90 chaperone/DNA topoisomerase II/histidine kinase"/>
    <property type="match status" value="1"/>
</dbReference>
<keyword evidence="13" id="KW-1185">Reference proteome</keyword>
<evidence type="ECO:0000256" key="8">
    <source>
        <dbReference type="ARBA" id="ARBA00023012"/>
    </source>
</evidence>
<reference evidence="12 13" key="1">
    <citation type="submission" date="2020-08" db="EMBL/GenBank/DDBJ databases">
        <title>Sequencing the genomes of 1000 actinobacteria strains.</title>
        <authorList>
            <person name="Klenk H.-P."/>
        </authorList>
    </citation>
    <scope>NUCLEOTIDE SEQUENCE [LARGE SCALE GENOMIC DNA]</scope>
    <source>
        <strain evidence="12 13">DSM 43768</strain>
    </source>
</reference>
<dbReference type="InterPro" id="IPR011712">
    <property type="entry name" value="Sig_transdc_His_kin_sub3_dim/P"/>
</dbReference>
<dbReference type="Proteomes" id="UP000565579">
    <property type="component" value="Unassembled WGS sequence"/>
</dbReference>
<keyword evidence="9" id="KW-1133">Transmembrane helix</keyword>
<dbReference type="PANTHER" id="PTHR24421">
    <property type="entry name" value="NITRATE/NITRITE SENSOR PROTEIN NARX-RELATED"/>
    <property type="match status" value="1"/>
</dbReference>
<evidence type="ECO:0000256" key="3">
    <source>
        <dbReference type="ARBA" id="ARBA00022553"/>
    </source>
</evidence>
<comment type="catalytic activity">
    <reaction evidence="1">
        <text>ATP + protein L-histidine = ADP + protein N-phospho-L-histidine.</text>
        <dbReference type="EC" id="2.7.13.3"/>
    </reaction>
</comment>
<dbReference type="GO" id="GO:0046983">
    <property type="term" value="F:protein dimerization activity"/>
    <property type="evidence" value="ECO:0007669"/>
    <property type="project" value="InterPro"/>
</dbReference>
<evidence type="ECO:0000313" key="13">
    <source>
        <dbReference type="Proteomes" id="UP000565579"/>
    </source>
</evidence>
<feature type="domain" description="Signal transduction histidine kinase subgroup 3 dimerisation and phosphoacceptor" evidence="11">
    <location>
        <begin position="193"/>
        <end position="259"/>
    </location>
</feature>
<dbReference type="InterPro" id="IPR050482">
    <property type="entry name" value="Sensor_HK_TwoCompSys"/>
</dbReference>
<proteinExistence type="predicted"/>
<evidence type="ECO:0000256" key="6">
    <source>
        <dbReference type="ARBA" id="ARBA00022777"/>
    </source>
</evidence>
<dbReference type="AlphaFoldDB" id="A0A7X0NS36"/>
<keyword evidence="6 12" id="KW-0418">Kinase</keyword>
<name>A0A7X0NS36_9ACTN</name>
<feature type="domain" description="Histidine kinase/HSP90-like ATPase" evidence="10">
    <location>
        <begin position="306"/>
        <end position="393"/>
    </location>
</feature>
<protein>
    <recommendedName>
        <fullName evidence="2">histidine kinase</fullName>
        <ecNumber evidence="2">2.7.13.3</ecNumber>
    </recommendedName>
</protein>
<gene>
    <name evidence="12" type="ORF">HD593_003384</name>
</gene>
<dbReference type="InterPro" id="IPR003594">
    <property type="entry name" value="HATPase_dom"/>
</dbReference>
<feature type="transmembrane region" description="Helical" evidence="9">
    <location>
        <begin position="149"/>
        <end position="170"/>
    </location>
</feature>
<accession>A0A7X0NS36</accession>
<dbReference type="PANTHER" id="PTHR24421:SF10">
    <property type="entry name" value="NITRATE_NITRITE SENSOR PROTEIN NARQ"/>
    <property type="match status" value="1"/>
</dbReference>
<keyword evidence="5" id="KW-0547">Nucleotide-binding</keyword>
<dbReference type="GO" id="GO:0016020">
    <property type="term" value="C:membrane"/>
    <property type="evidence" value="ECO:0007669"/>
    <property type="project" value="InterPro"/>
</dbReference>
<dbReference type="Pfam" id="PF07730">
    <property type="entry name" value="HisKA_3"/>
    <property type="match status" value="1"/>
</dbReference>
<feature type="transmembrane region" description="Helical" evidence="9">
    <location>
        <begin position="75"/>
        <end position="98"/>
    </location>
</feature>
<evidence type="ECO:0000259" key="11">
    <source>
        <dbReference type="Pfam" id="PF07730"/>
    </source>
</evidence>
<dbReference type="GO" id="GO:0000155">
    <property type="term" value="F:phosphorelay sensor kinase activity"/>
    <property type="evidence" value="ECO:0007669"/>
    <property type="project" value="InterPro"/>
</dbReference>
<evidence type="ECO:0000313" key="12">
    <source>
        <dbReference type="EMBL" id="MBB6548589.1"/>
    </source>
</evidence>
<evidence type="ECO:0000256" key="9">
    <source>
        <dbReference type="SAM" id="Phobius"/>
    </source>
</evidence>
<evidence type="ECO:0000256" key="5">
    <source>
        <dbReference type="ARBA" id="ARBA00022741"/>
    </source>
</evidence>
<evidence type="ECO:0000256" key="4">
    <source>
        <dbReference type="ARBA" id="ARBA00022679"/>
    </source>
</evidence>
<dbReference type="EMBL" id="JACHMI010000001">
    <property type="protein sequence ID" value="MBB6548589.1"/>
    <property type="molecule type" value="Genomic_DNA"/>
</dbReference>
<keyword evidence="4" id="KW-0808">Transferase</keyword>
<feature type="transmembrane region" description="Helical" evidence="9">
    <location>
        <begin position="51"/>
        <end position="69"/>
    </location>
</feature>
<keyword evidence="7" id="KW-0067">ATP-binding</keyword>
<dbReference type="Gene3D" id="3.30.565.10">
    <property type="entry name" value="Histidine kinase-like ATPase, C-terminal domain"/>
    <property type="match status" value="1"/>
</dbReference>